<evidence type="ECO:0000256" key="8">
    <source>
        <dbReference type="ARBA" id="ARBA00023136"/>
    </source>
</evidence>
<name>A0ABM1NJ94_NICVS</name>
<keyword evidence="9" id="KW-1185">Reference proteome</keyword>
<dbReference type="RefSeq" id="XP_017786894.1">
    <property type="nucleotide sequence ID" value="XM_017931405.1"/>
</dbReference>
<dbReference type="GeneID" id="108569742"/>
<evidence type="ECO:0000313" key="10">
    <source>
        <dbReference type="RefSeq" id="XP_017786894.1"/>
    </source>
</evidence>
<gene>
    <name evidence="10" type="primary">LOC108569742</name>
</gene>
<evidence type="ECO:0000256" key="2">
    <source>
        <dbReference type="ARBA" id="ARBA00007020"/>
    </source>
</evidence>
<evidence type="ECO:0000256" key="3">
    <source>
        <dbReference type="ARBA" id="ARBA00014604"/>
    </source>
</evidence>
<organism evidence="9 10">
    <name type="scientific">Nicrophorus vespilloides</name>
    <name type="common">Boreal carrion beetle</name>
    <dbReference type="NCBI Taxonomy" id="110193"/>
    <lineage>
        <taxon>Eukaryota</taxon>
        <taxon>Metazoa</taxon>
        <taxon>Ecdysozoa</taxon>
        <taxon>Arthropoda</taxon>
        <taxon>Hexapoda</taxon>
        <taxon>Insecta</taxon>
        <taxon>Pterygota</taxon>
        <taxon>Neoptera</taxon>
        <taxon>Endopterygota</taxon>
        <taxon>Coleoptera</taxon>
        <taxon>Polyphaga</taxon>
        <taxon>Staphyliniformia</taxon>
        <taxon>Silphidae</taxon>
        <taxon>Nicrophorinae</taxon>
        <taxon>Nicrophorus</taxon>
    </lineage>
</organism>
<protein>
    <recommendedName>
        <fullName evidence="3">Transmembrane protein 186</fullName>
    </recommendedName>
</protein>
<keyword evidence="5" id="KW-0999">Mitochondrion inner membrane</keyword>
<evidence type="ECO:0000256" key="4">
    <source>
        <dbReference type="ARBA" id="ARBA00022692"/>
    </source>
</evidence>
<comment type="similarity">
    <text evidence="2">Belongs to the TMEM186 family.</text>
</comment>
<dbReference type="InterPro" id="IPR045325">
    <property type="entry name" value="TMEM70/TMEM186/TMEM223"/>
</dbReference>
<dbReference type="PANTHER" id="PTHR13603:SF1">
    <property type="entry name" value="TRANSMEMBRANE PROTEIN 186"/>
    <property type="match status" value="1"/>
</dbReference>
<evidence type="ECO:0000256" key="1">
    <source>
        <dbReference type="ARBA" id="ARBA00004448"/>
    </source>
</evidence>
<evidence type="ECO:0000313" key="9">
    <source>
        <dbReference type="Proteomes" id="UP000695000"/>
    </source>
</evidence>
<keyword evidence="8" id="KW-0472">Membrane</keyword>
<sequence>MLGNLFKSKHVVQFIGKANFCSKPNNDFVPVYFFPFIKTFSIVNRIKYYQSAATAGGIPLSVILNQASVITLDQTIATVFVGISGCMVLHTFGLMTKNFVGIMYINEKSDEVKISRLDFWGKRKDDIVPISDIVPFSELPSSITDTLYTKLRFFSDTKTMLKVSLKFGKILDEKLFNKHINQ</sequence>
<dbReference type="Proteomes" id="UP000695000">
    <property type="component" value="Unplaced"/>
</dbReference>
<evidence type="ECO:0000256" key="7">
    <source>
        <dbReference type="ARBA" id="ARBA00023128"/>
    </source>
</evidence>
<comment type="subcellular location">
    <subcellularLocation>
        <location evidence="1">Mitochondrion inner membrane</location>
        <topology evidence="1">Multi-pass membrane protein</topology>
    </subcellularLocation>
</comment>
<keyword evidence="7" id="KW-0496">Mitochondrion</keyword>
<accession>A0ABM1NJ94</accession>
<proteinExistence type="inferred from homology"/>
<dbReference type="Pfam" id="PF06979">
    <property type="entry name" value="TMEM70"/>
    <property type="match status" value="1"/>
</dbReference>
<dbReference type="InterPro" id="IPR026571">
    <property type="entry name" value="Tmem186"/>
</dbReference>
<reference evidence="10" key="1">
    <citation type="submission" date="2025-08" db="UniProtKB">
        <authorList>
            <consortium name="RefSeq"/>
        </authorList>
    </citation>
    <scope>IDENTIFICATION</scope>
    <source>
        <tissue evidence="10">Whole Larva</tissue>
    </source>
</reference>
<keyword evidence="4 10" id="KW-0812">Transmembrane</keyword>
<dbReference type="PANTHER" id="PTHR13603">
    <property type="entry name" value="TRANSMEMBRANE PROTEIN 186"/>
    <property type="match status" value="1"/>
</dbReference>
<evidence type="ECO:0000256" key="6">
    <source>
        <dbReference type="ARBA" id="ARBA00022989"/>
    </source>
</evidence>
<evidence type="ECO:0000256" key="5">
    <source>
        <dbReference type="ARBA" id="ARBA00022792"/>
    </source>
</evidence>
<keyword evidence="6" id="KW-1133">Transmembrane helix</keyword>